<proteinExistence type="inferred from homology"/>
<reference evidence="4" key="2">
    <citation type="submission" date="2020-06" db="EMBL/GenBank/DDBJ databases">
        <title>Helianthus annuus Genome sequencing and assembly Release 2.</title>
        <authorList>
            <person name="Gouzy J."/>
            <person name="Langlade N."/>
            <person name="Munos S."/>
        </authorList>
    </citation>
    <scope>NUCLEOTIDE SEQUENCE</scope>
    <source>
        <tissue evidence="4">Leaves</tissue>
    </source>
</reference>
<dbReference type="GO" id="GO:0006355">
    <property type="term" value="P:regulation of DNA-templated transcription"/>
    <property type="evidence" value="ECO:0007669"/>
    <property type="project" value="InterPro"/>
</dbReference>
<dbReference type="PRINTS" id="PR01033">
    <property type="entry name" value="PHYTOCHROME"/>
</dbReference>
<dbReference type="InterPro" id="IPR001294">
    <property type="entry name" value="Phytochrome"/>
</dbReference>
<evidence type="ECO:0000259" key="3">
    <source>
        <dbReference type="PROSITE" id="PS50046"/>
    </source>
</evidence>
<dbReference type="InterPro" id="IPR016132">
    <property type="entry name" value="Phyto_chromo_attachment"/>
</dbReference>
<dbReference type="PROSITE" id="PS50046">
    <property type="entry name" value="PHYTOCHROME_2"/>
    <property type="match status" value="1"/>
</dbReference>
<evidence type="ECO:0000313" key="4">
    <source>
        <dbReference type="EMBL" id="KAF5785695.1"/>
    </source>
</evidence>
<dbReference type="AlphaFoldDB" id="A0A9K3HWI5"/>
<evidence type="ECO:0000313" key="5">
    <source>
        <dbReference type="Proteomes" id="UP000215914"/>
    </source>
</evidence>
<dbReference type="EMBL" id="MNCJ02000325">
    <property type="protein sequence ID" value="KAF5785695.1"/>
    <property type="molecule type" value="Genomic_DNA"/>
</dbReference>
<dbReference type="Pfam" id="PF08446">
    <property type="entry name" value="PAS_2"/>
    <property type="match status" value="1"/>
</dbReference>
<keyword evidence="2" id="KW-0675">Receptor</keyword>
<dbReference type="InterPro" id="IPR029016">
    <property type="entry name" value="GAF-like_dom_sf"/>
</dbReference>
<evidence type="ECO:0000256" key="1">
    <source>
        <dbReference type="ARBA" id="ARBA00008235"/>
    </source>
</evidence>
<comment type="caution">
    <text evidence="4">The sequence shown here is derived from an EMBL/GenBank/DDBJ whole genome shotgun (WGS) entry which is preliminary data.</text>
</comment>
<dbReference type="Gene3D" id="3.30.450.20">
    <property type="entry name" value="PAS domain"/>
    <property type="match status" value="1"/>
</dbReference>
<dbReference type="Proteomes" id="UP000215914">
    <property type="component" value="Unassembled WGS sequence"/>
</dbReference>
<reference evidence="4" key="1">
    <citation type="journal article" date="2017" name="Nature">
        <title>The sunflower genome provides insights into oil metabolism, flowering and Asterid evolution.</title>
        <authorList>
            <person name="Badouin H."/>
            <person name="Gouzy J."/>
            <person name="Grassa C.J."/>
            <person name="Murat F."/>
            <person name="Staton S.E."/>
            <person name="Cottret L."/>
            <person name="Lelandais-Briere C."/>
            <person name="Owens G.L."/>
            <person name="Carrere S."/>
            <person name="Mayjonade B."/>
            <person name="Legrand L."/>
            <person name="Gill N."/>
            <person name="Kane N.C."/>
            <person name="Bowers J.E."/>
            <person name="Hubner S."/>
            <person name="Bellec A."/>
            <person name="Berard A."/>
            <person name="Berges H."/>
            <person name="Blanchet N."/>
            <person name="Boniface M.C."/>
            <person name="Brunel D."/>
            <person name="Catrice O."/>
            <person name="Chaidir N."/>
            <person name="Claudel C."/>
            <person name="Donnadieu C."/>
            <person name="Faraut T."/>
            <person name="Fievet G."/>
            <person name="Helmstetter N."/>
            <person name="King M."/>
            <person name="Knapp S.J."/>
            <person name="Lai Z."/>
            <person name="Le Paslier M.C."/>
            <person name="Lippi Y."/>
            <person name="Lorenzon L."/>
            <person name="Mandel J.R."/>
            <person name="Marage G."/>
            <person name="Marchand G."/>
            <person name="Marquand E."/>
            <person name="Bret-Mestries E."/>
            <person name="Morien E."/>
            <person name="Nambeesan S."/>
            <person name="Nguyen T."/>
            <person name="Pegot-Espagnet P."/>
            <person name="Pouilly N."/>
            <person name="Raftis F."/>
            <person name="Sallet E."/>
            <person name="Schiex T."/>
            <person name="Thomas J."/>
            <person name="Vandecasteele C."/>
            <person name="Vares D."/>
            <person name="Vear F."/>
            <person name="Vautrin S."/>
            <person name="Crespi M."/>
            <person name="Mangin B."/>
            <person name="Burke J.M."/>
            <person name="Salse J."/>
            <person name="Munos S."/>
            <person name="Vincourt P."/>
            <person name="Rieseberg L.H."/>
            <person name="Langlade N.B."/>
        </authorList>
    </citation>
    <scope>NUCLEOTIDE SEQUENCE</scope>
    <source>
        <tissue evidence="4">Leaves</tissue>
    </source>
</reference>
<dbReference type="SUPFAM" id="SSF55785">
    <property type="entry name" value="PYP-like sensor domain (PAS domain)"/>
    <property type="match status" value="1"/>
</dbReference>
<dbReference type="GO" id="GO:0009584">
    <property type="term" value="P:detection of visible light"/>
    <property type="evidence" value="ECO:0007669"/>
    <property type="project" value="InterPro"/>
</dbReference>
<organism evidence="4 5">
    <name type="scientific">Helianthus annuus</name>
    <name type="common">Common sunflower</name>
    <dbReference type="NCBI Taxonomy" id="4232"/>
    <lineage>
        <taxon>Eukaryota</taxon>
        <taxon>Viridiplantae</taxon>
        <taxon>Streptophyta</taxon>
        <taxon>Embryophyta</taxon>
        <taxon>Tracheophyta</taxon>
        <taxon>Spermatophyta</taxon>
        <taxon>Magnoliopsida</taxon>
        <taxon>eudicotyledons</taxon>
        <taxon>Gunneridae</taxon>
        <taxon>Pentapetalae</taxon>
        <taxon>asterids</taxon>
        <taxon>campanulids</taxon>
        <taxon>Asterales</taxon>
        <taxon>Asteraceae</taxon>
        <taxon>Asteroideae</taxon>
        <taxon>Heliantheae alliance</taxon>
        <taxon>Heliantheae</taxon>
        <taxon>Helianthus</taxon>
    </lineage>
</organism>
<dbReference type="InterPro" id="IPR013654">
    <property type="entry name" value="PAS_2"/>
</dbReference>
<dbReference type="SUPFAM" id="SSF55781">
    <property type="entry name" value="GAF domain-like"/>
    <property type="match status" value="1"/>
</dbReference>
<dbReference type="Gene3D" id="3.30.450.40">
    <property type="match status" value="1"/>
</dbReference>
<dbReference type="PANTHER" id="PTHR47876:SF3">
    <property type="entry name" value="PHYTOCHROME 1"/>
    <property type="match status" value="1"/>
</dbReference>
<gene>
    <name evidence="4" type="ORF">HanXRQr2_Chr10g0431681</name>
</gene>
<sequence>MLLQPVIGMGTDVRTVFSGASTNALFKAIKFGEVSLPNPILVHCKKTEKPFYAIIHRVTGSLIIDFEPVMPNETPTTAAGSLQSYKYAGKAIARLQSLPSGSIERLCDMMVQEVFELTGYDLVMAYKFHDDEKSRIPILARRLQTQLQLKE</sequence>
<comment type="similarity">
    <text evidence="1">Belongs to the phytochrome family.</text>
</comment>
<evidence type="ECO:0000256" key="2">
    <source>
        <dbReference type="ARBA" id="ARBA00023170"/>
    </source>
</evidence>
<keyword evidence="5" id="KW-1185">Reference proteome</keyword>
<name>A0A9K3HWI5_HELAN</name>
<dbReference type="Gramene" id="mRNA:HanXRQr2_Chr10g0431681">
    <property type="protein sequence ID" value="CDS:HanXRQr2_Chr10g0431681.1"/>
    <property type="gene ID" value="HanXRQr2_Chr10g0431681"/>
</dbReference>
<protein>
    <submittedName>
        <fullName evidence="4">Phytochrome, GAF-like domain superfamily, PAS domain superfamily</fullName>
    </submittedName>
</protein>
<feature type="domain" description="Phytochrome chromophore attachment site" evidence="3">
    <location>
        <begin position="102"/>
        <end position="136"/>
    </location>
</feature>
<accession>A0A9K3HWI5</accession>
<dbReference type="PANTHER" id="PTHR47876">
    <property type="entry name" value="OS08G0260000 PROTEIN"/>
    <property type="match status" value="1"/>
</dbReference>
<dbReference type="InterPro" id="IPR035965">
    <property type="entry name" value="PAS-like_dom_sf"/>
</dbReference>